<proteinExistence type="predicted"/>
<name>A0A0A9G1S6_ARUDO</name>
<organism evidence="1">
    <name type="scientific">Arundo donax</name>
    <name type="common">Giant reed</name>
    <name type="synonym">Donax arundinaceus</name>
    <dbReference type="NCBI Taxonomy" id="35708"/>
    <lineage>
        <taxon>Eukaryota</taxon>
        <taxon>Viridiplantae</taxon>
        <taxon>Streptophyta</taxon>
        <taxon>Embryophyta</taxon>
        <taxon>Tracheophyta</taxon>
        <taxon>Spermatophyta</taxon>
        <taxon>Magnoliopsida</taxon>
        <taxon>Liliopsida</taxon>
        <taxon>Poales</taxon>
        <taxon>Poaceae</taxon>
        <taxon>PACMAD clade</taxon>
        <taxon>Arundinoideae</taxon>
        <taxon>Arundineae</taxon>
        <taxon>Arundo</taxon>
    </lineage>
</organism>
<reference evidence="1" key="2">
    <citation type="journal article" date="2015" name="Data Brief">
        <title>Shoot transcriptome of the giant reed, Arundo donax.</title>
        <authorList>
            <person name="Barrero R.A."/>
            <person name="Guerrero F.D."/>
            <person name="Moolhuijzen P."/>
            <person name="Goolsby J.A."/>
            <person name="Tidwell J."/>
            <person name="Bellgard S.E."/>
            <person name="Bellgard M.I."/>
        </authorList>
    </citation>
    <scope>NUCLEOTIDE SEQUENCE</scope>
    <source>
        <tissue evidence="1">Shoot tissue taken approximately 20 cm above the soil surface</tissue>
    </source>
</reference>
<reference evidence="1" key="1">
    <citation type="submission" date="2014-09" db="EMBL/GenBank/DDBJ databases">
        <authorList>
            <person name="Magalhaes I.L.F."/>
            <person name="Oliveira U."/>
            <person name="Santos F.R."/>
            <person name="Vidigal T.H.D.A."/>
            <person name="Brescovit A.D."/>
            <person name="Santos A.J."/>
        </authorList>
    </citation>
    <scope>NUCLEOTIDE SEQUENCE</scope>
    <source>
        <tissue evidence="1">Shoot tissue taken approximately 20 cm above the soil surface</tissue>
    </source>
</reference>
<sequence>MNGLGQMIFGVQSSLANSTDAATLAVNFLIPTLPHSRIDT</sequence>
<dbReference type="AlphaFoldDB" id="A0A0A9G1S6"/>
<protein>
    <submittedName>
        <fullName evidence="1">Uncharacterized protein</fullName>
    </submittedName>
</protein>
<evidence type="ECO:0000313" key="1">
    <source>
        <dbReference type="EMBL" id="JAE14563.1"/>
    </source>
</evidence>
<accession>A0A0A9G1S6</accession>
<dbReference type="EMBL" id="GBRH01183333">
    <property type="protein sequence ID" value="JAE14563.1"/>
    <property type="molecule type" value="Transcribed_RNA"/>
</dbReference>